<feature type="domain" description="Response regulatory" evidence="5">
    <location>
        <begin position="3"/>
        <end position="121"/>
    </location>
</feature>
<dbReference type="Pfam" id="PF00196">
    <property type="entry name" value="GerE"/>
    <property type="match status" value="1"/>
</dbReference>
<dbReference type="GO" id="GO:0006355">
    <property type="term" value="P:regulation of DNA-templated transcription"/>
    <property type="evidence" value="ECO:0007669"/>
    <property type="project" value="InterPro"/>
</dbReference>
<dbReference type="Gene3D" id="1.10.10.10">
    <property type="entry name" value="Winged helix-like DNA-binding domain superfamily/Winged helix DNA-binding domain"/>
    <property type="match status" value="1"/>
</dbReference>
<reference evidence="6 7" key="1">
    <citation type="submission" date="2018-08" db="EMBL/GenBank/DDBJ databases">
        <title>Fulvimarina sp. 85, whole genome shotgun sequence.</title>
        <authorList>
            <person name="Tuo L."/>
        </authorList>
    </citation>
    <scope>NUCLEOTIDE SEQUENCE [LARGE SCALE GENOMIC DNA]</scope>
    <source>
        <strain evidence="6 7">85</strain>
    </source>
</reference>
<name>A0A371X3H0_9HYPH</name>
<dbReference type="Pfam" id="PF00072">
    <property type="entry name" value="Response_reg"/>
    <property type="match status" value="1"/>
</dbReference>
<dbReference type="PRINTS" id="PR00038">
    <property type="entry name" value="HTHLUXR"/>
</dbReference>
<gene>
    <name evidence="6" type="ORF">DYI37_09905</name>
</gene>
<evidence type="ECO:0000259" key="5">
    <source>
        <dbReference type="PROSITE" id="PS50110"/>
    </source>
</evidence>
<dbReference type="GO" id="GO:0000160">
    <property type="term" value="P:phosphorelay signal transduction system"/>
    <property type="evidence" value="ECO:0007669"/>
    <property type="project" value="InterPro"/>
</dbReference>
<dbReference type="PROSITE" id="PS50110">
    <property type="entry name" value="RESPONSE_REGULATORY"/>
    <property type="match status" value="1"/>
</dbReference>
<feature type="domain" description="HTH luxR-type" evidence="4">
    <location>
        <begin position="145"/>
        <end position="210"/>
    </location>
</feature>
<evidence type="ECO:0000256" key="3">
    <source>
        <dbReference type="PROSITE-ProRule" id="PRU00169"/>
    </source>
</evidence>
<dbReference type="RefSeq" id="WP_116683085.1">
    <property type="nucleotide sequence ID" value="NZ_QURL01000004.1"/>
</dbReference>
<evidence type="ECO:0000313" key="7">
    <source>
        <dbReference type="Proteomes" id="UP000264310"/>
    </source>
</evidence>
<dbReference type="PANTHER" id="PTHR45566:SF1">
    <property type="entry name" value="HTH-TYPE TRANSCRIPTIONAL REGULATOR YHJB-RELATED"/>
    <property type="match status" value="1"/>
</dbReference>
<evidence type="ECO:0000313" key="6">
    <source>
        <dbReference type="EMBL" id="RFC63749.1"/>
    </source>
</evidence>
<evidence type="ECO:0000256" key="2">
    <source>
        <dbReference type="ARBA" id="ARBA00023125"/>
    </source>
</evidence>
<dbReference type="PANTHER" id="PTHR45566">
    <property type="entry name" value="HTH-TYPE TRANSCRIPTIONAL REGULATOR YHJB-RELATED"/>
    <property type="match status" value="1"/>
</dbReference>
<dbReference type="GO" id="GO:0003677">
    <property type="term" value="F:DNA binding"/>
    <property type="evidence" value="ECO:0007669"/>
    <property type="project" value="UniProtKB-KW"/>
</dbReference>
<keyword evidence="2 6" id="KW-0238">DNA-binding</keyword>
<dbReference type="EMBL" id="QURL01000004">
    <property type="protein sequence ID" value="RFC63749.1"/>
    <property type="molecule type" value="Genomic_DNA"/>
</dbReference>
<dbReference type="InterPro" id="IPR036388">
    <property type="entry name" value="WH-like_DNA-bd_sf"/>
</dbReference>
<accession>A0A371X3H0</accession>
<keyword evidence="7" id="KW-1185">Reference proteome</keyword>
<comment type="caution">
    <text evidence="6">The sequence shown here is derived from an EMBL/GenBank/DDBJ whole genome shotgun (WGS) entry which is preliminary data.</text>
</comment>
<dbReference type="SMART" id="SM00448">
    <property type="entry name" value="REC"/>
    <property type="match status" value="1"/>
</dbReference>
<dbReference type="CDD" id="cd06170">
    <property type="entry name" value="LuxR_C_like"/>
    <property type="match status" value="1"/>
</dbReference>
<dbReference type="PROSITE" id="PS50043">
    <property type="entry name" value="HTH_LUXR_2"/>
    <property type="match status" value="1"/>
</dbReference>
<protein>
    <submittedName>
        <fullName evidence="6">DNA-binding response regulator</fullName>
    </submittedName>
</protein>
<dbReference type="SUPFAM" id="SSF52172">
    <property type="entry name" value="CheY-like"/>
    <property type="match status" value="1"/>
</dbReference>
<dbReference type="InterPro" id="IPR011006">
    <property type="entry name" value="CheY-like_superfamily"/>
</dbReference>
<proteinExistence type="predicted"/>
<sequence length="229" mass="24725">MTTFLLIDDHPLFRDALRAAIEAAVPNSRTIETDAIEAAIDVLEDKAASVDLALLDLTMPGVTGFEGLLELRARFPKLPILVVSALDDPKIVRRVLSYGVAGFVSKSAKKLDLSTAITEVLSGSVYVQDGLIANGPEDHPDMDSLASRVASLTPQQLRVLSMIRQGLLNKQIAFELSVGETTVKAHVSEILRKLNVFSRTQAVIEIAKLDFDHIAGAGPEAKRTERASV</sequence>
<dbReference type="InterPro" id="IPR051015">
    <property type="entry name" value="EvgA-like"/>
</dbReference>
<dbReference type="InterPro" id="IPR000792">
    <property type="entry name" value="Tscrpt_reg_LuxR_C"/>
</dbReference>
<evidence type="ECO:0000259" key="4">
    <source>
        <dbReference type="PROSITE" id="PS50043"/>
    </source>
</evidence>
<dbReference type="OrthoDB" id="9814495at2"/>
<dbReference type="SMART" id="SM00421">
    <property type="entry name" value="HTH_LUXR"/>
    <property type="match status" value="1"/>
</dbReference>
<dbReference type="CDD" id="cd17535">
    <property type="entry name" value="REC_NarL-like"/>
    <property type="match status" value="1"/>
</dbReference>
<organism evidence="6 7">
    <name type="scientific">Fulvimarina endophytica</name>
    <dbReference type="NCBI Taxonomy" id="2293836"/>
    <lineage>
        <taxon>Bacteria</taxon>
        <taxon>Pseudomonadati</taxon>
        <taxon>Pseudomonadota</taxon>
        <taxon>Alphaproteobacteria</taxon>
        <taxon>Hyphomicrobiales</taxon>
        <taxon>Aurantimonadaceae</taxon>
        <taxon>Fulvimarina</taxon>
    </lineage>
</organism>
<feature type="modified residue" description="4-aspartylphosphate" evidence="3">
    <location>
        <position position="56"/>
    </location>
</feature>
<dbReference type="SUPFAM" id="SSF46894">
    <property type="entry name" value="C-terminal effector domain of the bipartite response regulators"/>
    <property type="match status" value="1"/>
</dbReference>
<evidence type="ECO:0000256" key="1">
    <source>
        <dbReference type="ARBA" id="ARBA00022553"/>
    </source>
</evidence>
<dbReference type="InterPro" id="IPR001789">
    <property type="entry name" value="Sig_transdc_resp-reg_receiver"/>
</dbReference>
<dbReference type="InterPro" id="IPR058245">
    <property type="entry name" value="NreC/VraR/RcsB-like_REC"/>
</dbReference>
<dbReference type="InterPro" id="IPR016032">
    <property type="entry name" value="Sig_transdc_resp-reg_C-effctor"/>
</dbReference>
<dbReference type="Proteomes" id="UP000264310">
    <property type="component" value="Unassembled WGS sequence"/>
</dbReference>
<dbReference type="Gene3D" id="3.40.50.2300">
    <property type="match status" value="1"/>
</dbReference>
<dbReference type="AlphaFoldDB" id="A0A371X3H0"/>
<keyword evidence="1 3" id="KW-0597">Phosphoprotein</keyword>